<evidence type="ECO:0000256" key="1">
    <source>
        <dbReference type="SAM" id="Phobius"/>
    </source>
</evidence>
<reference evidence="3" key="1">
    <citation type="journal article" date="2019" name="Int. J. Syst. Evol. Microbiol.">
        <title>The Global Catalogue of Microorganisms (GCM) 10K type strain sequencing project: providing services to taxonomists for standard genome sequencing and annotation.</title>
        <authorList>
            <consortium name="The Broad Institute Genomics Platform"/>
            <consortium name="The Broad Institute Genome Sequencing Center for Infectious Disease"/>
            <person name="Wu L."/>
            <person name="Ma J."/>
        </authorList>
    </citation>
    <scope>NUCLEOTIDE SEQUENCE [LARGE SCALE GENOMIC DNA]</scope>
    <source>
        <strain evidence="3">CGMCC 4.7204</strain>
    </source>
</reference>
<gene>
    <name evidence="2" type="ORF">ACFOW8_12930</name>
</gene>
<evidence type="ECO:0008006" key="4">
    <source>
        <dbReference type="Google" id="ProtNLM"/>
    </source>
</evidence>
<keyword evidence="1" id="KW-0472">Membrane</keyword>
<proteinExistence type="predicted"/>
<protein>
    <recommendedName>
        <fullName evidence="4">PH domain-containing protein</fullName>
    </recommendedName>
</protein>
<sequence>MAVVRAGVVPASRSLFYCLIGLLVTTGVVGMFLAMFGVNRVITGFLVGAVAGVATGVALFVRDVVELTEPAIYARTPFRSNTVPWDRVVAGRFTLDEHGRWSLALDLNGGHHDELVLLSIPPVVRPVSGAYDMRKREQVTEIREMLRTKRIPITVLPEIAAALNEHWQIAPPTAH</sequence>
<name>A0ABV8L4N3_9NOCA</name>
<feature type="transmembrane region" description="Helical" evidence="1">
    <location>
        <begin position="15"/>
        <end position="36"/>
    </location>
</feature>
<evidence type="ECO:0000313" key="3">
    <source>
        <dbReference type="Proteomes" id="UP001595767"/>
    </source>
</evidence>
<comment type="caution">
    <text evidence="2">The sequence shown here is derived from an EMBL/GenBank/DDBJ whole genome shotgun (WGS) entry which is preliminary data.</text>
</comment>
<keyword evidence="1" id="KW-1133">Transmembrane helix</keyword>
<feature type="transmembrane region" description="Helical" evidence="1">
    <location>
        <begin position="42"/>
        <end position="61"/>
    </location>
</feature>
<keyword evidence="1" id="KW-0812">Transmembrane</keyword>
<dbReference type="RefSeq" id="WP_378550527.1">
    <property type="nucleotide sequence ID" value="NZ_JBHSBA010000005.1"/>
</dbReference>
<accession>A0ABV8L4N3</accession>
<dbReference type="EMBL" id="JBHSBA010000005">
    <property type="protein sequence ID" value="MFC4125837.1"/>
    <property type="molecule type" value="Genomic_DNA"/>
</dbReference>
<dbReference type="Proteomes" id="UP001595767">
    <property type="component" value="Unassembled WGS sequence"/>
</dbReference>
<organism evidence="2 3">
    <name type="scientific">Nocardia rhizosphaerae</name>
    <dbReference type="NCBI Taxonomy" id="1691571"/>
    <lineage>
        <taxon>Bacteria</taxon>
        <taxon>Bacillati</taxon>
        <taxon>Actinomycetota</taxon>
        <taxon>Actinomycetes</taxon>
        <taxon>Mycobacteriales</taxon>
        <taxon>Nocardiaceae</taxon>
        <taxon>Nocardia</taxon>
    </lineage>
</organism>
<keyword evidence="3" id="KW-1185">Reference proteome</keyword>
<evidence type="ECO:0000313" key="2">
    <source>
        <dbReference type="EMBL" id="MFC4125837.1"/>
    </source>
</evidence>